<sequence length="68" mass="7308">MNGPCRKRESAILRPDAALVTWQHREYPAPILQCGSGLARESGLTDNNDGDWIDAFASKPAPTGTSPV</sequence>
<dbReference type="Proteomes" id="UP000295797">
    <property type="component" value="Chromosome"/>
</dbReference>
<accession>A0AAP9CK79</accession>
<name>A0AAP9CK79_PSEFL</name>
<evidence type="ECO:0000313" key="1">
    <source>
        <dbReference type="EMBL" id="QBX42746.1"/>
    </source>
</evidence>
<proteinExistence type="predicted"/>
<evidence type="ECO:0000313" key="2">
    <source>
        <dbReference type="Proteomes" id="UP000295797"/>
    </source>
</evidence>
<dbReference type="AlphaFoldDB" id="A0AAP9CK79"/>
<organism evidence="1 2">
    <name type="scientific">Pseudomonas fluorescens</name>
    <dbReference type="NCBI Taxonomy" id="294"/>
    <lineage>
        <taxon>Bacteria</taxon>
        <taxon>Pseudomonadati</taxon>
        <taxon>Pseudomonadota</taxon>
        <taxon>Gammaproteobacteria</taxon>
        <taxon>Pseudomonadales</taxon>
        <taxon>Pseudomonadaceae</taxon>
        <taxon>Pseudomonas</taxon>
    </lineage>
</organism>
<gene>
    <name evidence="1" type="ORF">E4T63_20025</name>
</gene>
<reference evidence="1 2" key="1">
    <citation type="submission" date="2019-03" db="EMBL/GenBank/DDBJ databases">
        <title>Complete genome sequence of the plant growth promoting strain Pseudomonas fluorescens LBUM677.</title>
        <authorList>
            <person name="Novinscak A."/>
            <person name="Joly D."/>
            <person name="Filion M."/>
        </authorList>
    </citation>
    <scope>NUCLEOTIDE SEQUENCE [LARGE SCALE GENOMIC DNA]</scope>
    <source>
        <strain evidence="1 2">LBUM677</strain>
    </source>
</reference>
<protein>
    <submittedName>
        <fullName evidence="1">Uncharacterized protein</fullName>
    </submittedName>
</protein>
<dbReference type="EMBL" id="CP038438">
    <property type="protein sequence ID" value="QBX42746.1"/>
    <property type="molecule type" value="Genomic_DNA"/>
</dbReference>